<protein>
    <submittedName>
        <fullName evidence="1">Uncharacterized protein</fullName>
    </submittedName>
</protein>
<dbReference type="AlphaFoldDB" id="A0AAN9M0G0"/>
<evidence type="ECO:0000313" key="1">
    <source>
        <dbReference type="EMBL" id="KAK7345526.1"/>
    </source>
</evidence>
<keyword evidence="2" id="KW-1185">Reference proteome</keyword>
<dbReference type="Proteomes" id="UP001367508">
    <property type="component" value="Unassembled WGS sequence"/>
</dbReference>
<proteinExistence type="predicted"/>
<evidence type="ECO:0000313" key="2">
    <source>
        <dbReference type="Proteomes" id="UP001367508"/>
    </source>
</evidence>
<reference evidence="1 2" key="1">
    <citation type="submission" date="2024-01" db="EMBL/GenBank/DDBJ databases">
        <title>The genomes of 5 underutilized Papilionoideae crops provide insights into root nodulation and disease resistanc.</title>
        <authorList>
            <person name="Jiang F."/>
        </authorList>
    </citation>
    <scope>NUCLEOTIDE SEQUENCE [LARGE SCALE GENOMIC DNA]</scope>
    <source>
        <strain evidence="1">LVBAO_FW01</strain>
        <tissue evidence="1">Leaves</tissue>
    </source>
</reference>
<comment type="caution">
    <text evidence="1">The sequence shown here is derived from an EMBL/GenBank/DDBJ whole genome shotgun (WGS) entry which is preliminary data.</text>
</comment>
<name>A0AAN9M0G0_CANGL</name>
<sequence length="95" mass="10969">MFNIICELPEIVARTLIPRMRVVKGTSKAINYLTLSKILISLVTTSLWRESKACSVMIRSISCTILSAYWKARYNMIETKERILKILKCSVWDDV</sequence>
<dbReference type="EMBL" id="JAYMYQ010000003">
    <property type="protein sequence ID" value="KAK7345526.1"/>
    <property type="molecule type" value="Genomic_DNA"/>
</dbReference>
<organism evidence="1 2">
    <name type="scientific">Canavalia gladiata</name>
    <name type="common">Sword bean</name>
    <name type="synonym">Dolichos gladiatus</name>
    <dbReference type="NCBI Taxonomy" id="3824"/>
    <lineage>
        <taxon>Eukaryota</taxon>
        <taxon>Viridiplantae</taxon>
        <taxon>Streptophyta</taxon>
        <taxon>Embryophyta</taxon>
        <taxon>Tracheophyta</taxon>
        <taxon>Spermatophyta</taxon>
        <taxon>Magnoliopsida</taxon>
        <taxon>eudicotyledons</taxon>
        <taxon>Gunneridae</taxon>
        <taxon>Pentapetalae</taxon>
        <taxon>rosids</taxon>
        <taxon>fabids</taxon>
        <taxon>Fabales</taxon>
        <taxon>Fabaceae</taxon>
        <taxon>Papilionoideae</taxon>
        <taxon>50 kb inversion clade</taxon>
        <taxon>NPAAA clade</taxon>
        <taxon>indigoferoid/millettioid clade</taxon>
        <taxon>Phaseoleae</taxon>
        <taxon>Canavalia</taxon>
    </lineage>
</organism>
<gene>
    <name evidence="1" type="ORF">VNO77_16130</name>
</gene>
<accession>A0AAN9M0G0</accession>